<sequence>MQNSDSVKVPILLVTANVGSLFEDVKNLLSGWIREIQQKIAALGHPKFIAFHFQEIGGKFPQAASESIHQITKQLLGSQVLSDYTAVVGYFDQDYKNDEKFTALGALFLVHKSLKNIAIWNYADGRFEKIKQGRQIFMHDLDSLETLEKLKYPKKFFPQMKWSRKGYLKTKWMISGIIVNLINIHLFHDPSNLVSMESSPSVYAGYRRNAFEYVLHGLDQDPDPTFVFGDFNFRLDQFKFLKMVSKHCSVKTTFKDGEEEPSKLVVAEKKHPEKVRLVVEPSKFCLDHQRVLENNAAKLHKFDKEPQAFKKWLYEFPVEFLPTYPFKEDVEVTKPLYLEKRCPSWCDRVLLSHNTKEIIMDKHLAKYELNGLNTCMGDHKPVSLYLFVAGNEIFSQDPQNVIDPGNSCLMLETSV</sequence>
<dbReference type="SUPFAM" id="SSF56219">
    <property type="entry name" value="DNase I-like"/>
    <property type="match status" value="1"/>
</dbReference>
<dbReference type="InterPro" id="IPR039737">
    <property type="entry name" value="INPP5A"/>
</dbReference>
<evidence type="ECO:0000313" key="5">
    <source>
        <dbReference type="Proteomes" id="UP001152795"/>
    </source>
</evidence>
<accession>A0A6S7J0B5</accession>
<gene>
    <name evidence="4" type="ORF">PACLA_8A058576</name>
</gene>
<dbReference type="GO" id="GO:0046856">
    <property type="term" value="P:phosphatidylinositol dephosphorylation"/>
    <property type="evidence" value="ECO:0007669"/>
    <property type="project" value="InterPro"/>
</dbReference>
<comment type="caution">
    <text evidence="4">The sequence shown here is derived from an EMBL/GenBank/DDBJ whole genome shotgun (WGS) entry which is preliminary data.</text>
</comment>
<dbReference type="AlphaFoldDB" id="A0A6S7J0B5"/>
<dbReference type="Proteomes" id="UP001152795">
    <property type="component" value="Unassembled WGS sequence"/>
</dbReference>
<evidence type="ECO:0000256" key="1">
    <source>
        <dbReference type="ARBA" id="ARBA00012997"/>
    </source>
</evidence>
<evidence type="ECO:0000256" key="3">
    <source>
        <dbReference type="ARBA" id="ARBA00023599"/>
    </source>
</evidence>
<keyword evidence="2" id="KW-0378">Hydrolase</keyword>
<reference evidence="4" key="1">
    <citation type="submission" date="2020-04" db="EMBL/GenBank/DDBJ databases">
        <authorList>
            <person name="Alioto T."/>
            <person name="Alioto T."/>
            <person name="Gomez Garrido J."/>
        </authorList>
    </citation>
    <scope>NUCLEOTIDE SEQUENCE</scope>
    <source>
        <strain evidence="4">A484AB</strain>
    </source>
</reference>
<organism evidence="4 5">
    <name type="scientific">Paramuricea clavata</name>
    <name type="common">Red gorgonian</name>
    <name type="synonym">Violescent sea-whip</name>
    <dbReference type="NCBI Taxonomy" id="317549"/>
    <lineage>
        <taxon>Eukaryota</taxon>
        <taxon>Metazoa</taxon>
        <taxon>Cnidaria</taxon>
        <taxon>Anthozoa</taxon>
        <taxon>Octocorallia</taxon>
        <taxon>Malacalcyonacea</taxon>
        <taxon>Plexauridae</taxon>
        <taxon>Paramuricea</taxon>
    </lineage>
</organism>
<dbReference type="SMART" id="SM00128">
    <property type="entry name" value="IPPc"/>
    <property type="match status" value="1"/>
</dbReference>
<dbReference type="Gene3D" id="3.60.10.10">
    <property type="entry name" value="Endonuclease/exonuclease/phosphatase"/>
    <property type="match status" value="1"/>
</dbReference>
<keyword evidence="5" id="KW-1185">Reference proteome</keyword>
<evidence type="ECO:0000313" key="4">
    <source>
        <dbReference type="EMBL" id="CAB4011031.1"/>
    </source>
</evidence>
<comment type="similarity">
    <text evidence="3">Belongs to the inositol 1,4,5-trisphosphate 5-phosphatase type I family.</text>
</comment>
<dbReference type="InterPro" id="IPR000300">
    <property type="entry name" value="IPPc"/>
</dbReference>
<dbReference type="GO" id="GO:0004445">
    <property type="term" value="F:inositol-polyphosphate 5-phosphatase activity"/>
    <property type="evidence" value="ECO:0007669"/>
    <property type="project" value="UniProtKB-EC"/>
</dbReference>
<dbReference type="Pfam" id="PF22669">
    <property type="entry name" value="Exo_endo_phos2"/>
    <property type="match status" value="1"/>
</dbReference>
<dbReference type="EMBL" id="CACRXK020007006">
    <property type="protein sequence ID" value="CAB4011031.1"/>
    <property type="molecule type" value="Genomic_DNA"/>
</dbReference>
<dbReference type="EC" id="3.1.3.56" evidence="1"/>
<dbReference type="InterPro" id="IPR036691">
    <property type="entry name" value="Endo/exonu/phosph_ase_sf"/>
</dbReference>
<protein>
    <recommendedName>
        <fullName evidence="1">inositol-polyphosphate 5-phosphatase</fullName>
        <ecNumber evidence="1">3.1.3.56</ecNumber>
    </recommendedName>
</protein>
<dbReference type="OrthoDB" id="6019394at2759"/>
<name>A0A6S7J0B5_PARCT</name>
<evidence type="ECO:0000256" key="2">
    <source>
        <dbReference type="ARBA" id="ARBA00022801"/>
    </source>
</evidence>
<proteinExistence type="inferred from homology"/>
<dbReference type="PANTHER" id="PTHR12997">
    <property type="entry name" value="TYPE I INOSITOL-1,4,5-TRISPHOSPHATE 5-PHOSPHATASE"/>
    <property type="match status" value="1"/>
</dbReference>
<dbReference type="PANTHER" id="PTHR12997:SF2">
    <property type="entry name" value="INOSITOL POLYPHOSPHATE-5-PHOSPHATASE A"/>
    <property type="match status" value="1"/>
</dbReference>